<keyword evidence="2" id="KW-1185">Reference proteome</keyword>
<dbReference type="Proteomes" id="UP000014568">
    <property type="component" value="Unassembled WGS sequence"/>
</dbReference>
<dbReference type="Pfam" id="PF05488">
    <property type="entry name" value="PAAR_motif"/>
    <property type="match status" value="1"/>
</dbReference>
<dbReference type="EMBL" id="ATGI01000034">
    <property type="protein sequence ID" value="EPF71004.1"/>
    <property type="molecule type" value="Genomic_DNA"/>
</dbReference>
<organism evidence="1 2">
    <name type="scientific">Acinetobacter rudis CIP 110305</name>
    <dbReference type="NCBI Taxonomy" id="421052"/>
    <lineage>
        <taxon>Bacteria</taxon>
        <taxon>Pseudomonadati</taxon>
        <taxon>Pseudomonadota</taxon>
        <taxon>Gammaproteobacteria</taxon>
        <taxon>Moraxellales</taxon>
        <taxon>Moraxellaceae</taxon>
        <taxon>Acinetobacter</taxon>
    </lineage>
</organism>
<dbReference type="STRING" id="632955.GCA_000829675_01876"/>
<gene>
    <name evidence="1" type="ORF">F945_02767</name>
</gene>
<dbReference type="InterPro" id="IPR008727">
    <property type="entry name" value="PAAR_motif"/>
</dbReference>
<dbReference type="Gene3D" id="2.60.200.60">
    <property type="match status" value="1"/>
</dbReference>
<accession>S3N9I1</accession>
<comment type="caution">
    <text evidence="1">The sequence shown here is derived from an EMBL/GenBank/DDBJ whole genome shotgun (WGS) entry which is preliminary data.</text>
</comment>
<evidence type="ECO:0000313" key="1">
    <source>
        <dbReference type="EMBL" id="EPF71004.1"/>
    </source>
</evidence>
<protein>
    <recommendedName>
        <fullName evidence="3">PAAR domain-containing protein</fullName>
    </recommendedName>
</protein>
<dbReference type="RefSeq" id="WP_016657152.1">
    <property type="nucleotide sequence ID" value="NZ_KE340354.1"/>
</dbReference>
<dbReference type="HOGENOM" id="CLU_1514728_0_0_6"/>
<evidence type="ECO:0000313" key="2">
    <source>
        <dbReference type="Proteomes" id="UP000014568"/>
    </source>
</evidence>
<reference evidence="1 2" key="1">
    <citation type="submission" date="2013-06" db="EMBL/GenBank/DDBJ databases">
        <title>The Genome Sequence of Acinetobacter rudis CIP 110305.</title>
        <authorList>
            <consortium name="The Broad Institute Genome Sequencing Platform"/>
            <consortium name="The Broad Institute Genome Sequencing Center for Infectious Disease"/>
            <person name="Cerqueira G."/>
            <person name="Feldgarden M."/>
            <person name="Courvalin P."/>
            <person name="Perichon B."/>
            <person name="Grillot-Courvalin C."/>
            <person name="Clermont D."/>
            <person name="Rocha E."/>
            <person name="Yoon E.-J."/>
            <person name="Nemec A."/>
            <person name="Young S.K."/>
            <person name="Zeng Q."/>
            <person name="Gargeya S."/>
            <person name="Fitzgerald M."/>
            <person name="Abouelleil A."/>
            <person name="Alvarado L."/>
            <person name="Berlin A.M."/>
            <person name="Chapman S.B."/>
            <person name="Dewar J."/>
            <person name="Goldberg J."/>
            <person name="Griggs A."/>
            <person name="Gujja S."/>
            <person name="Hansen M."/>
            <person name="Howarth C."/>
            <person name="Imamovic A."/>
            <person name="Larimer J."/>
            <person name="McCowan C."/>
            <person name="Murphy C."/>
            <person name="Pearson M."/>
            <person name="Priest M."/>
            <person name="Roberts A."/>
            <person name="Saif S."/>
            <person name="Shea T."/>
            <person name="Sykes S."/>
            <person name="Wortman J."/>
            <person name="Nusbaum C."/>
            <person name="Birren B."/>
        </authorList>
    </citation>
    <scope>NUCLEOTIDE SEQUENCE [LARGE SCALE GENOMIC DNA]</scope>
    <source>
        <strain evidence="1 2">CIP 110305</strain>
    </source>
</reference>
<dbReference type="eggNOG" id="COG4104">
    <property type="taxonomic scope" value="Bacteria"/>
</dbReference>
<evidence type="ECO:0008006" key="3">
    <source>
        <dbReference type="Google" id="ProtNLM"/>
    </source>
</evidence>
<dbReference type="AlphaFoldDB" id="S3N9I1"/>
<dbReference type="CDD" id="cd14744">
    <property type="entry name" value="PAAR_CT_2"/>
    <property type="match status" value="1"/>
</dbReference>
<sequence>MIKYYICIGDRTSGGGVVLEGNVSTIILGRPVTAIGMKALCCNCPQTIMQGQPMHTDQGKSIAYDGCLLSCGHQVIASQNLMGWSNETGESSVPEQLISTPQKYHEFFTLLDDDNNPVVNQKYKISAADGSIVEGYTNEHGQTEHLWTHEKLPVNLEVIDDENQPQFDGYHITDQS</sequence>
<dbReference type="PATRIC" id="fig|421052.3.peg.2702"/>
<name>S3N9I1_9GAMM</name>
<proteinExistence type="predicted"/>
<dbReference type="OrthoDB" id="6690478at2"/>